<evidence type="ECO:0000259" key="4">
    <source>
        <dbReference type="PROSITE" id="PS51645"/>
    </source>
</evidence>
<dbReference type="SUPFAM" id="SSF48173">
    <property type="entry name" value="Cryptochrome/photolyase FAD-binding domain"/>
    <property type="match status" value="1"/>
</dbReference>
<dbReference type="InterPro" id="IPR036155">
    <property type="entry name" value="Crypto/Photolyase_N_sf"/>
</dbReference>
<comment type="similarity">
    <text evidence="1">Belongs to the DNA photolyase class-1 family.</text>
</comment>
<dbReference type="InterPro" id="IPR036134">
    <property type="entry name" value="Crypto/Photolyase_FAD-like_sf"/>
</dbReference>
<sequence>MALATANSGGLAIAPICRPRPLRPGAAATGRPTVFTRLAQQFRRFKIWSVPSVASSRAAQSAARGGREPSAARQPSGVDHSARPGAVGGRRPGIVWFRGDLRLHDHEALSRAQAECSSLLPVYCFDPRDYGKSPQGYDKTGPFRAQFLAEAVADLRAALRAAGSELVVRVGRPEEVVAELVRRTGAATVYCHTEVTYEELQAEAAVKSAAQAAGAQLRRFWANTLCHLEDLPFSLAQLPQNFDKFRDRINGLAVRPALPAPAELKGLPLGGQVDPGDIPTLQQLGLQPLPASHASLPGKAGGAAAAAAADASTSRGGETEALRQLQHFVTAAAASGKSAAGAAGAAYGSSFSSSIAPWLATGCLSPRRMLEDAQRALVSGQAAPAAAAATAAPVQQPQAPLAWVRFELLWRDFFRFITLKYSSVSGAKLGSGAVAAVPA</sequence>
<evidence type="ECO:0000256" key="3">
    <source>
        <dbReference type="SAM" id="MobiDB-lite"/>
    </source>
</evidence>
<feature type="binding site" evidence="2">
    <location>
        <begin position="407"/>
        <end position="414"/>
    </location>
    <ligand>
        <name>FAD</name>
        <dbReference type="ChEBI" id="CHEBI:57692"/>
    </ligand>
</feature>
<evidence type="ECO:0000256" key="1">
    <source>
        <dbReference type="ARBA" id="ARBA00005862"/>
    </source>
</evidence>
<comment type="cofactor">
    <cofactor evidence="2">
        <name>FAD</name>
        <dbReference type="ChEBI" id="CHEBI:57692"/>
    </cofactor>
    <text evidence="2">Binds 1 FAD per subunit.</text>
</comment>
<comment type="caution">
    <text evidence="5">The sequence shown here is derived from an EMBL/GenBank/DDBJ whole genome shotgun (WGS) entry which is preliminary data.</text>
</comment>
<protein>
    <recommendedName>
        <fullName evidence="4">Photolyase/cryptochrome alpha/beta domain-containing protein</fullName>
    </recommendedName>
</protein>
<dbReference type="PANTHER" id="PTHR11455">
    <property type="entry name" value="CRYPTOCHROME"/>
    <property type="match status" value="1"/>
</dbReference>
<dbReference type="Proteomes" id="UP001055712">
    <property type="component" value="Unassembled WGS sequence"/>
</dbReference>
<dbReference type="PROSITE" id="PS51645">
    <property type="entry name" value="PHR_CRY_ALPHA_BETA"/>
    <property type="match status" value="1"/>
</dbReference>
<dbReference type="SUPFAM" id="SSF52425">
    <property type="entry name" value="Cryptochrome/photolyase, N-terminal domain"/>
    <property type="match status" value="1"/>
</dbReference>
<reference evidence="5" key="2">
    <citation type="submission" date="2020-11" db="EMBL/GenBank/DDBJ databases">
        <authorList>
            <person name="Cecchin M."/>
            <person name="Marcolungo L."/>
            <person name="Rossato M."/>
            <person name="Girolomoni L."/>
            <person name="Cosentino E."/>
            <person name="Cuine S."/>
            <person name="Li-Beisson Y."/>
            <person name="Delledonne M."/>
            <person name="Ballottari M."/>
        </authorList>
    </citation>
    <scope>NUCLEOTIDE SEQUENCE</scope>
    <source>
        <strain evidence="5">211/11P</strain>
        <tissue evidence="5">Whole cell</tissue>
    </source>
</reference>
<feature type="domain" description="Photolyase/cryptochrome alpha/beta" evidence="4">
    <location>
        <begin position="91"/>
        <end position="225"/>
    </location>
</feature>
<evidence type="ECO:0000313" key="5">
    <source>
        <dbReference type="EMBL" id="KAI3433523.1"/>
    </source>
</evidence>
<dbReference type="GO" id="GO:0003677">
    <property type="term" value="F:DNA binding"/>
    <property type="evidence" value="ECO:0007669"/>
    <property type="project" value="TreeGrafter"/>
</dbReference>
<evidence type="ECO:0000313" key="6">
    <source>
        <dbReference type="Proteomes" id="UP001055712"/>
    </source>
</evidence>
<dbReference type="Gene3D" id="3.40.50.620">
    <property type="entry name" value="HUPs"/>
    <property type="match status" value="1"/>
</dbReference>
<dbReference type="AlphaFoldDB" id="A0A9D4TSX9"/>
<dbReference type="InterPro" id="IPR014729">
    <property type="entry name" value="Rossmann-like_a/b/a_fold"/>
</dbReference>
<feature type="region of interest" description="Disordered" evidence="3">
    <location>
        <begin position="59"/>
        <end position="87"/>
    </location>
</feature>
<dbReference type="GO" id="GO:0071949">
    <property type="term" value="F:FAD binding"/>
    <property type="evidence" value="ECO:0007669"/>
    <property type="project" value="TreeGrafter"/>
</dbReference>
<dbReference type="GO" id="GO:0003904">
    <property type="term" value="F:deoxyribodipyrimidine photo-lyase activity"/>
    <property type="evidence" value="ECO:0007669"/>
    <property type="project" value="TreeGrafter"/>
</dbReference>
<dbReference type="InterPro" id="IPR006050">
    <property type="entry name" value="DNA_photolyase_N"/>
</dbReference>
<keyword evidence="2" id="KW-0274">FAD</keyword>
<dbReference type="GO" id="GO:0000719">
    <property type="term" value="P:photoreactive repair"/>
    <property type="evidence" value="ECO:0007669"/>
    <property type="project" value="TreeGrafter"/>
</dbReference>
<gene>
    <name evidence="5" type="ORF">D9Q98_003333</name>
</gene>
<organism evidence="5 6">
    <name type="scientific">Chlorella vulgaris</name>
    <name type="common">Green alga</name>
    <dbReference type="NCBI Taxonomy" id="3077"/>
    <lineage>
        <taxon>Eukaryota</taxon>
        <taxon>Viridiplantae</taxon>
        <taxon>Chlorophyta</taxon>
        <taxon>core chlorophytes</taxon>
        <taxon>Trebouxiophyceae</taxon>
        <taxon>Chlorellales</taxon>
        <taxon>Chlorellaceae</taxon>
        <taxon>Chlorella clade</taxon>
        <taxon>Chlorella</taxon>
    </lineage>
</organism>
<dbReference type="Gene3D" id="1.25.40.80">
    <property type="match status" value="1"/>
</dbReference>
<dbReference type="EMBL" id="SIDB01000004">
    <property type="protein sequence ID" value="KAI3433523.1"/>
    <property type="molecule type" value="Genomic_DNA"/>
</dbReference>
<keyword evidence="2" id="KW-0285">Flavoprotein</keyword>
<keyword evidence="6" id="KW-1185">Reference proteome</keyword>
<evidence type="ECO:0000256" key="2">
    <source>
        <dbReference type="PIRSR" id="PIRSR602081-1"/>
    </source>
</evidence>
<dbReference type="OrthoDB" id="435881at2759"/>
<dbReference type="Pfam" id="PF00875">
    <property type="entry name" value="DNA_photolyase"/>
    <property type="match status" value="1"/>
</dbReference>
<reference evidence="5" key="1">
    <citation type="journal article" date="2019" name="Plant J.">
        <title>Chlorella vulgaris genome assembly and annotation reveals the molecular basis for metabolic acclimation to high light conditions.</title>
        <authorList>
            <person name="Cecchin M."/>
            <person name="Marcolungo L."/>
            <person name="Rossato M."/>
            <person name="Girolomoni L."/>
            <person name="Cosentino E."/>
            <person name="Cuine S."/>
            <person name="Li-Beisson Y."/>
            <person name="Delledonne M."/>
            <person name="Ballottari M."/>
        </authorList>
    </citation>
    <scope>NUCLEOTIDE SEQUENCE</scope>
    <source>
        <strain evidence="5">211/11P</strain>
    </source>
</reference>
<dbReference type="PANTHER" id="PTHR11455:SF2">
    <property type="entry name" value="BLUE-LIGHT PHOTORECEPTOR PHR2"/>
    <property type="match status" value="1"/>
</dbReference>
<accession>A0A9D4TSX9</accession>
<dbReference type="InterPro" id="IPR002081">
    <property type="entry name" value="Cryptochrome/DNA_photolyase_1"/>
</dbReference>
<name>A0A9D4TSX9_CHLVU</name>
<proteinExistence type="inferred from homology"/>